<organism evidence="1 2">
    <name type="scientific">candidate division CPR3 bacterium 4484_211</name>
    <dbReference type="NCBI Taxonomy" id="1968527"/>
    <lineage>
        <taxon>Bacteria</taxon>
        <taxon>Bacteria division CPR3</taxon>
    </lineage>
</organism>
<evidence type="ECO:0000313" key="2">
    <source>
        <dbReference type="Proteomes" id="UP000192520"/>
    </source>
</evidence>
<comment type="caution">
    <text evidence="1">The sequence shown here is derived from an EMBL/GenBank/DDBJ whole genome shotgun (WGS) entry which is preliminary data.</text>
</comment>
<evidence type="ECO:0000313" key="1">
    <source>
        <dbReference type="EMBL" id="OQX50777.1"/>
    </source>
</evidence>
<accession>A0A1W9NX96</accession>
<dbReference type="STRING" id="1968527.B5M47_03165"/>
<sequence>MQNFINRLETIKKFRATADTIIAATTYEHHSCLISWDKSLLKQTKKALPSFTPTEYLQNPADSKAIP</sequence>
<dbReference type="SUPFAM" id="SSF88723">
    <property type="entry name" value="PIN domain-like"/>
    <property type="match status" value="1"/>
</dbReference>
<proteinExistence type="predicted"/>
<dbReference type="InterPro" id="IPR029060">
    <property type="entry name" value="PIN-like_dom_sf"/>
</dbReference>
<reference evidence="2" key="1">
    <citation type="submission" date="2017-03" db="EMBL/GenBank/DDBJ databases">
        <title>Novel pathways for hydrocarbon cycling and metabolic interdependencies in hydrothermal sediment communities.</title>
        <authorList>
            <person name="Dombrowski N."/>
            <person name="Seitz K."/>
            <person name="Teske A."/>
            <person name="Baker B."/>
        </authorList>
    </citation>
    <scope>NUCLEOTIDE SEQUENCE [LARGE SCALE GENOMIC DNA]</scope>
</reference>
<evidence type="ECO:0008006" key="3">
    <source>
        <dbReference type="Google" id="ProtNLM"/>
    </source>
</evidence>
<dbReference type="AlphaFoldDB" id="A0A1W9NX96"/>
<name>A0A1W9NX96_UNCC3</name>
<dbReference type="EMBL" id="MZGJ01000019">
    <property type="protein sequence ID" value="OQX50777.1"/>
    <property type="molecule type" value="Genomic_DNA"/>
</dbReference>
<gene>
    <name evidence="1" type="ORF">B5M47_03165</name>
</gene>
<protein>
    <recommendedName>
        <fullName evidence="3">PIN domain-containing protein</fullName>
    </recommendedName>
</protein>
<dbReference type="Proteomes" id="UP000192520">
    <property type="component" value="Unassembled WGS sequence"/>
</dbReference>